<sequence length="155" mass="17349">MDDLVTFMKQRKLDDEEAAQTWAVRSATISEWAHKVVLLLTNHQIPAEHTLHDTVAGQKVRIASGWLVLAARTPSATHPGVFKEAGIFLTPAAELWQYDNEWPTAARLTATIPAFRTPDGAVMRARCEWMLDNVIEAFADTLERHGIDVFELEGL</sequence>
<organism evidence="1 2">
    <name type="scientific">Lentzea flaviverrucosa</name>
    <dbReference type="NCBI Taxonomy" id="200379"/>
    <lineage>
        <taxon>Bacteria</taxon>
        <taxon>Bacillati</taxon>
        <taxon>Actinomycetota</taxon>
        <taxon>Actinomycetes</taxon>
        <taxon>Pseudonocardiales</taxon>
        <taxon>Pseudonocardiaceae</taxon>
        <taxon>Lentzea</taxon>
    </lineage>
</organism>
<reference evidence="2" key="1">
    <citation type="submission" date="2016-10" db="EMBL/GenBank/DDBJ databases">
        <authorList>
            <person name="Varghese N."/>
            <person name="Submissions S."/>
        </authorList>
    </citation>
    <scope>NUCLEOTIDE SEQUENCE [LARGE SCALE GENOMIC DNA]</scope>
    <source>
        <strain evidence="2">CGMCC 4.578</strain>
    </source>
</reference>
<dbReference type="AlphaFoldDB" id="A0A1H9CTJ9"/>
<gene>
    <name evidence="1" type="ORF">SAMN05216195_101878</name>
</gene>
<dbReference type="Proteomes" id="UP000199028">
    <property type="component" value="Unassembled WGS sequence"/>
</dbReference>
<proteinExistence type="predicted"/>
<accession>A0A1H9CTJ9</accession>
<keyword evidence="2" id="KW-1185">Reference proteome</keyword>
<dbReference type="OrthoDB" id="3684647at2"/>
<name>A0A1H9CTJ9_9PSEU</name>
<evidence type="ECO:0000313" key="2">
    <source>
        <dbReference type="Proteomes" id="UP000199028"/>
    </source>
</evidence>
<protein>
    <submittedName>
        <fullName evidence="1">Uncharacterized protein</fullName>
    </submittedName>
</protein>
<evidence type="ECO:0000313" key="1">
    <source>
        <dbReference type="EMBL" id="SEQ04504.1"/>
    </source>
</evidence>
<dbReference type="EMBL" id="FOFT01000001">
    <property type="protein sequence ID" value="SEQ04504.1"/>
    <property type="molecule type" value="Genomic_DNA"/>
</dbReference>
<dbReference type="RefSeq" id="WP_114773776.1">
    <property type="nucleotide sequence ID" value="NZ_FOFT01000001.1"/>
</dbReference>